<organism evidence="1">
    <name type="scientific">marine sediment metagenome</name>
    <dbReference type="NCBI Taxonomy" id="412755"/>
    <lineage>
        <taxon>unclassified sequences</taxon>
        <taxon>metagenomes</taxon>
        <taxon>ecological metagenomes</taxon>
    </lineage>
</organism>
<protein>
    <submittedName>
        <fullName evidence="1">Uncharacterized protein</fullName>
    </submittedName>
</protein>
<reference evidence="1" key="1">
    <citation type="journal article" date="2015" name="Nature">
        <title>Complex archaea that bridge the gap between prokaryotes and eukaryotes.</title>
        <authorList>
            <person name="Spang A."/>
            <person name="Saw J.H."/>
            <person name="Jorgensen S.L."/>
            <person name="Zaremba-Niedzwiedzka K."/>
            <person name="Martijn J."/>
            <person name="Lind A.E."/>
            <person name="van Eijk R."/>
            <person name="Schleper C."/>
            <person name="Guy L."/>
            <person name="Ettema T.J."/>
        </authorList>
    </citation>
    <scope>NUCLEOTIDE SEQUENCE</scope>
</reference>
<accession>A0A0F9RQ79</accession>
<name>A0A0F9RQ79_9ZZZZ</name>
<sequence>MDAVRDDNRVTAMLGVSSADGTTPLPVQINPVTGRVLIEVTGVGSGDVVGPAGATDNAIARFDGVTGLLIQESIIILGDTGTMASTGDLGFSDQFQAGSGYATPLILSDASAEWDLFETNFGEVSLLNALNQAFGGGGNTLDQAYDEGGAGLGRAIVADSGAVSITVPDASNNSGLTIIGNDITNSPTPLVVTDAGSLIGVLIDKNAEGFGLQIDMDSDSATSSFGLVIDVNGAGTGAIFAGQFDTTYSGAGSVSTLVGHVIRTSVTGGGTAANTNCIRLQVLETSGTIGNATAIDLQNHTGTPTDTYVFRLDTASSWKSGESLPVLDDVTDKFIPLSLANTGITRDSEDIIFATTTSGDIHLTPLTDLVVSDGNQAGSTYGTELILSDNFGEWDTFETNFGEVSLLNAINQAAAGGGGETLAQTLVLGNITGGTDIQMTSGDKITAISADIILQNTTAGDVHLLALTDLVFSDGNKSGSTYATELILSDTSAEWNTFETNFGEVSLLNAINAALVNQTITLTGNVTGSGTVSIATTIAAGAVTVPMLANGTDGELITWDAAGAPTTVPVGTSGQVLTSNGVGTEPTFQAVPGGGNTLDQAYDQGGVGAGRAITADSGAVTITIPDTSNNVALEIINNDVTNNPQTMTITNAGTDSALKITQTGDLVNPAGALEVISTTNQSSPGNALVFFNMTNALSRTKVCSIENAGIGTTLLVKQGGVIEAGAYGSHFYSAIAQVNGPLVRFELDNASSTADLLNLKNDGSGTGLELTQGVLASAKFGIHILTSGNQTQATSALLLVEQLNSSSVAANAVFQNTGTGHNVNIAQNTDLAAGKYALYVHSGVAQTNSPLVFIENDHASAVKPCLSLQQDGPTAASSGAFTIDQNSYGNAVHIDIDYAGSTLEISAIVIDVSAANVPRHAFSFIGDIEDSTAGGSTQTQRVRVKSGLAGATRYIYLYSD</sequence>
<gene>
    <name evidence="1" type="ORF">LCGC14_0568160</name>
</gene>
<dbReference type="AlphaFoldDB" id="A0A0F9RQ79"/>
<comment type="caution">
    <text evidence="1">The sequence shown here is derived from an EMBL/GenBank/DDBJ whole genome shotgun (WGS) entry which is preliminary data.</text>
</comment>
<dbReference type="EMBL" id="LAZR01000829">
    <property type="protein sequence ID" value="KKN56834.1"/>
    <property type="molecule type" value="Genomic_DNA"/>
</dbReference>
<proteinExistence type="predicted"/>
<evidence type="ECO:0000313" key="1">
    <source>
        <dbReference type="EMBL" id="KKN56834.1"/>
    </source>
</evidence>